<evidence type="ECO:0000256" key="9">
    <source>
        <dbReference type="ARBA" id="ARBA00022490"/>
    </source>
</evidence>
<name>A0A1I3P2Q4_9BACL</name>
<comment type="function">
    <text evidence="3 17">General (non sugar-specific) component of the phosphoenolpyruvate-dependent sugar phosphotransferase system (sugar PTS). This major carbohydrate active-transport system catalyzes the phosphorylation of incoming sugar substrates concomitantly with their translocation across the cell membrane. Enzyme I transfers the phosphoryl group from phosphoenolpyruvate (PEP) to the phosphoryl carrier protein (HPr).</text>
</comment>
<comment type="cofactor">
    <cofactor evidence="2 17 20">
        <name>Mg(2+)</name>
        <dbReference type="ChEBI" id="CHEBI:18420"/>
    </cofactor>
</comment>
<dbReference type="PROSITE" id="PS00742">
    <property type="entry name" value="PEP_ENZYMES_2"/>
    <property type="match status" value="1"/>
</dbReference>
<evidence type="ECO:0000256" key="6">
    <source>
        <dbReference type="ARBA" id="ARBA00012232"/>
    </source>
</evidence>
<dbReference type="EMBL" id="FORR01000005">
    <property type="protein sequence ID" value="SFJ15709.1"/>
    <property type="molecule type" value="Genomic_DNA"/>
</dbReference>
<gene>
    <name evidence="25" type="ORF">SAMN05421852_10565</name>
</gene>
<keyword evidence="15 17" id="KW-0460">Magnesium</keyword>
<dbReference type="STRING" id="46223.SAMN05421852_10565"/>
<feature type="binding site" evidence="20">
    <location>
        <position position="433"/>
    </location>
    <ligand>
        <name>Mg(2+)</name>
        <dbReference type="ChEBI" id="CHEBI:18420"/>
    </ligand>
</feature>
<evidence type="ECO:0000256" key="13">
    <source>
        <dbReference type="ARBA" id="ARBA00022723"/>
    </source>
</evidence>
<keyword evidence="26" id="KW-1185">Reference proteome</keyword>
<feature type="binding site" evidence="20">
    <location>
        <position position="457"/>
    </location>
    <ligand>
        <name>Mg(2+)</name>
        <dbReference type="ChEBI" id="CHEBI:18420"/>
    </ligand>
</feature>
<dbReference type="FunFam" id="3.20.20.60:FF:000007">
    <property type="entry name" value="Phosphoenolpyruvate-protein phosphotransferase"/>
    <property type="match status" value="1"/>
</dbReference>
<evidence type="ECO:0000256" key="20">
    <source>
        <dbReference type="PIRSR" id="PIRSR000732-3"/>
    </source>
</evidence>
<dbReference type="AlphaFoldDB" id="A0A1I3P2Q4"/>
<dbReference type="InterPro" id="IPR008731">
    <property type="entry name" value="PTS_EIN"/>
</dbReference>
<dbReference type="InterPro" id="IPR040442">
    <property type="entry name" value="Pyrv_kinase-like_dom_sf"/>
</dbReference>
<feature type="domain" description="PEP-utilising enzyme mobile" evidence="22">
    <location>
        <begin position="153"/>
        <end position="227"/>
    </location>
</feature>
<feature type="active site" description="Proton donor" evidence="18">
    <location>
        <position position="504"/>
    </location>
</feature>
<proteinExistence type="inferred from homology"/>
<feature type="coiled-coil region" evidence="21">
    <location>
        <begin position="235"/>
        <end position="265"/>
    </location>
</feature>
<keyword evidence="13 17" id="KW-0479">Metal-binding</keyword>
<dbReference type="Pfam" id="PF05524">
    <property type="entry name" value="PEP-utilisers_N"/>
    <property type="match status" value="1"/>
</dbReference>
<dbReference type="NCBIfam" id="TIGR01417">
    <property type="entry name" value="PTS_I_fam"/>
    <property type="match status" value="1"/>
</dbReference>
<evidence type="ECO:0000256" key="10">
    <source>
        <dbReference type="ARBA" id="ARBA00022597"/>
    </source>
</evidence>
<dbReference type="PRINTS" id="PR01736">
    <property type="entry name" value="PHPHTRNFRASE"/>
</dbReference>
<protein>
    <recommendedName>
        <fullName evidence="7 17">Phosphoenolpyruvate-protein phosphotransferase</fullName>
        <ecNumber evidence="6 17">2.7.3.9</ecNumber>
    </recommendedName>
    <alternativeName>
        <fullName evidence="16 17">Phosphotransferase system, enzyme I</fullName>
    </alternativeName>
</protein>
<evidence type="ECO:0000256" key="19">
    <source>
        <dbReference type="PIRSR" id="PIRSR000732-2"/>
    </source>
</evidence>
<feature type="binding site" evidence="19">
    <location>
        <position position="334"/>
    </location>
    <ligand>
        <name>phosphoenolpyruvate</name>
        <dbReference type="ChEBI" id="CHEBI:58702"/>
    </ligand>
</feature>
<dbReference type="InterPro" id="IPR008279">
    <property type="entry name" value="PEP-util_enz_mobile_dom"/>
</dbReference>
<dbReference type="SUPFAM" id="SSF52009">
    <property type="entry name" value="Phosphohistidine domain"/>
    <property type="match status" value="1"/>
</dbReference>
<dbReference type="Gene3D" id="3.20.20.60">
    <property type="entry name" value="Phosphoenolpyruvate-binding domains"/>
    <property type="match status" value="1"/>
</dbReference>
<evidence type="ECO:0000259" key="24">
    <source>
        <dbReference type="Pfam" id="PF05524"/>
    </source>
</evidence>
<dbReference type="PANTHER" id="PTHR46244">
    <property type="entry name" value="PHOSPHOENOLPYRUVATE-PROTEIN PHOSPHOTRANSFERASE"/>
    <property type="match status" value="1"/>
</dbReference>
<dbReference type="PROSITE" id="PS00370">
    <property type="entry name" value="PEP_ENZYMES_PHOS_SITE"/>
    <property type="match status" value="1"/>
</dbReference>
<dbReference type="GO" id="GO:0016301">
    <property type="term" value="F:kinase activity"/>
    <property type="evidence" value="ECO:0007669"/>
    <property type="project" value="UniProtKB-KW"/>
</dbReference>
<dbReference type="Gene3D" id="3.50.30.10">
    <property type="entry name" value="Phosphohistidine domain"/>
    <property type="match status" value="1"/>
</dbReference>
<dbReference type="GO" id="GO:0046872">
    <property type="term" value="F:metal ion binding"/>
    <property type="evidence" value="ECO:0007669"/>
    <property type="project" value="UniProtKB-KW"/>
</dbReference>
<dbReference type="Pfam" id="PF00391">
    <property type="entry name" value="PEP-utilizers"/>
    <property type="match status" value="1"/>
</dbReference>
<dbReference type="InterPro" id="IPR006318">
    <property type="entry name" value="PTS_EI-like"/>
</dbReference>
<organism evidence="25 26">
    <name type="scientific">Thermoflavimicrobium dichotomicum</name>
    <dbReference type="NCBI Taxonomy" id="46223"/>
    <lineage>
        <taxon>Bacteria</taxon>
        <taxon>Bacillati</taxon>
        <taxon>Bacillota</taxon>
        <taxon>Bacilli</taxon>
        <taxon>Bacillales</taxon>
        <taxon>Thermoactinomycetaceae</taxon>
        <taxon>Thermoflavimicrobium</taxon>
    </lineage>
</organism>
<reference evidence="25 26" key="1">
    <citation type="submission" date="2016-10" db="EMBL/GenBank/DDBJ databases">
        <authorList>
            <person name="de Groot N.N."/>
        </authorList>
    </citation>
    <scope>NUCLEOTIDE SEQUENCE [LARGE SCALE GENOMIC DNA]</scope>
    <source>
        <strain evidence="25 26">DSM 44778</strain>
    </source>
</reference>
<comment type="catalytic activity">
    <reaction evidence="1 17">
        <text>L-histidyl-[protein] + phosphoenolpyruvate = N(pros)-phospho-L-histidyl-[protein] + pyruvate</text>
        <dbReference type="Rhea" id="RHEA:23880"/>
        <dbReference type="Rhea" id="RHEA-COMP:9745"/>
        <dbReference type="Rhea" id="RHEA-COMP:9746"/>
        <dbReference type="ChEBI" id="CHEBI:15361"/>
        <dbReference type="ChEBI" id="CHEBI:29979"/>
        <dbReference type="ChEBI" id="CHEBI:58702"/>
        <dbReference type="ChEBI" id="CHEBI:64837"/>
        <dbReference type="EC" id="2.7.3.9"/>
    </reaction>
</comment>
<dbReference type="InterPro" id="IPR000121">
    <property type="entry name" value="PEP_util_C"/>
</dbReference>
<keyword evidence="21" id="KW-0175">Coiled coil</keyword>
<dbReference type="InterPro" id="IPR015813">
    <property type="entry name" value="Pyrv/PenolPyrv_kinase-like_dom"/>
</dbReference>
<dbReference type="InterPro" id="IPR024692">
    <property type="entry name" value="PTS_EI"/>
</dbReference>
<evidence type="ECO:0000256" key="14">
    <source>
        <dbReference type="ARBA" id="ARBA00022777"/>
    </source>
</evidence>
<keyword evidence="10 17" id="KW-0762">Sugar transport</keyword>
<dbReference type="EC" id="2.7.3.9" evidence="6 17"/>
<dbReference type="SUPFAM" id="SSF51621">
    <property type="entry name" value="Phosphoenolpyruvate/pyruvate domain"/>
    <property type="match status" value="1"/>
</dbReference>
<evidence type="ECO:0000313" key="26">
    <source>
        <dbReference type="Proteomes" id="UP000199545"/>
    </source>
</evidence>
<evidence type="ECO:0000256" key="7">
    <source>
        <dbReference type="ARBA" id="ARBA00016544"/>
    </source>
</evidence>
<dbReference type="GO" id="GO:0005737">
    <property type="term" value="C:cytoplasm"/>
    <property type="evidence" value="ECO:0007669"/>
    <property type="project" value="UniProtKB-SubCell"/>
</dbReference>
<feature type="domain" description="Phosphotransferase system enzyme I N-terminal" evidence="24">
    <location>
        <begin position="4"/>
        <end position="127"/>
    </location>
</feature>
<evidence type="ECO:0000313" key="25">
    <source>
        <dbReference type="EMBL" id="SFJ15709.1"/>
    </source>
</evidence>
<dbReference type="PIRSF" id="PIRSF000732">
    <property type="entry name" value="PTS_enzyme_I"/>
    <property type="match status" value="1"/>
</dbReference>
<feature type="domain" description="PEP-utilising enzyme C-terminal" evidence="23">
    <location>
        <begin position="252"/>
        <end position="541"/>
    </location>
</feature>
<keyword evidence="14 17" id="KW-0418">Kinase</keyword>
<evidence type="ECO:0000256" key="15">
    <source>
        <dbReference type="ARBA" id="ARBA00022842"/>
    </source>
</evidence>
<evidence type="ECO:0000256" key="18">
    <source>
        <dbReference type="PIRSR" id="PIRSR000732-1"/>
    </source>
</evidence>
<evidence type="ECO:0000256" key="1">
    <source>
        <dbReference type="ARBA" id="ARBA00000683"/>
    </source>
</evidence>
<feature type="binding site" evidence="19">
    <location>
        <position position="467"/>
    </location>
    <ligand>
        <name>phosphoenolpyruvate</name>
        <dbReference type="ChEBI" id="CHEBI:58702"/>
    </ligand>
</feature>
<dbReference type="InterPro" id="IPR036618">
    <property type="entry name" value="PtsI_HPr-bd_sf"/>
</dbReference>
<comment type="subcellular location">
    <subcellularLocation>
        <location evidence="4 17">Cytoplasm</location>
    </subcellularLocation>
</comment>
<feature type="binding site" evidence="19">
    <location>
        <position position="298"/>
    </location>
    <ligand>
        <name>phosphoenolpyruvate</name>
        <dbReference type="ChEBI" id="CHEBI:58702"/>
    </ligand>
</feature>
<dbReference type="Proteomes" id="UP000199545">
    <property type="component" value="Unassembled WGS sequence"/>
</dbReference>
<sequence length="571" mass="64070">MKLQGIPASQGIAIAKAVVWSGNVESSEEVKIVADEVEREVQRLDQSIEKASEQINELYQQMLESVGEDKAAIMMAHLAFLQDPDFVGEMKRKIETELVDAATAVQQVVKHYVQIFEAMDNEYMRERATDIQDVGKRLIHLLTGRADDGRFQFDEPVIIVADDLAPSETVQLPREFVQGIITAKGGKTSHAAILSRSLGIPAVMGIEASLDGRIQTGDQLIMNGTTGEIWISPDQETLENYKKQLEQEKKRKKQLEQLRDLKAETTDGRQVKLKANLGRPQEVDAVVSSGADGIGLFRSEFLFMDREDLPSEEEQFEAYAEVVKKMDGKPVIIRTLDIGGDKHLPYLGLPEEMNPFLGWRAIRISLDRKDLFKTQLRAILRASAFGKAMIMFPMISHVEQVRQAKSILEEVKTELKQNGIAFDPNVEVGIMIEVPSACLIADALAKEVQFFSIGTNDLVQYTLAVDRMNERIQHLYNYFHPAVLRLIKMVIDASHRHQIWTGMCGEMAGDPLATELLLGLGLDEFSVSANILQIKERIRSTSFTEAKKVADHVLNLNTVEEVQQYLSQRLP</sequence>
<evidence type="ECO:0000256" key="2">
    <source>
        <dbReference type="ARBA" id="ARBA00001946"/>
    </source>
</evidence>
<evidence type="ECO:0000256" key="5">
    <source>
        <dbReference type="ARBA" id="ARBA00007837"/>
    </source>
</evidence>
<keyword evidence="11 17" id="KW-0808">Transferase</keyword>
<accession>A0A1I3P2Q4</accession>
<dbReference type="InterPro" id="IPR036637">
    <property type="entry name" value="Phosphohistidine_dom_sf"/>
</dbReference>
<feature type="binding site" evidence="19">
    <location>
        <begin position="456"/>
        <end position="457"/>
    </location>
    <ligand>
        <name>phosphoenolpyruvate</name>
        <dbReference type="ChEBI" id="CHEBI:58702"/>
    </ligand>
</feature>
<evidence type="ECO:0000256" key="16">
    <source>
        <dbReference type="ARBA" id="ARBA00033235"/>
    </source>
</evidence>
<evidence type="ECO:0000256" key="11">
    <source>
        <dbReference type="ARBA" id="ARBA00022679"/>
    </source>
</evidence>
<dbReference type="InterPro" id="IPR023151">
    <property type="entry name" value="PEP_util_CS"/>
</dbReference>
<evidence type="ECO:0000259" key="22">
    <source>
        <dbReference type="Pfam" id="PF00391"/>
    </source>
</evidence>
<dbReference type="SUPFAM" id="SSF47831">
    <property type="entry name" value="Enzyme I of the PEP:sugar phosphotransferase system HPr-binding (sub)domain"/>
    <property type="match status" value="1"/>
</dbReference>
<dbReference type="Gene3D" id="1.10.274.10">
    <property type="entry name" value="PtsI, HPr-binding domain"/>
    <property type="match status" value="1"/>
</dbReference>
<evidence type="ECO:0000256" key="4">
    <source>
        <dbReference type="ARBA" id="ARBA00004496"/>
    </source>
</evidence>
<dbReference type="PANTHER" id="PTHR46244:SF3">
    <property type="entry name" value="PHOSPHOENOLPYRUVATE-PROTEIN PHOSPHOTRANSFERASE"/>
    <property type="match status" value="1"/>
</dbReference>
<dbReference type="RefSeq" id="WP_217644997.1">
    <property type="nucleotide sequence ID" value="NZ_FORR01000005.1"/>
</dbReference>
<feature type="coiled-coil region" evidence="21">
    <location>
        <begin position="27"/>
        <end position="61"/>
    </location>
</feature>
<dbReference type="InterPro" id="IPR050499">
    <property type="entry name" value="PEP-utilizing_PTS_enzyme"/>
</dbReference>
<keyword evidence="8 17" id="KW-0813">Transport</keyword>
<comment type="similarity">
    <text evidence="5 17">Belongs to the PEP-utilizing enzyme family.</text>
</comment>
<evidence type="ECO:0000256" key="8">
    <source>
        <dbReference type="ARBA" id="ARBA00022448"/>
    </source>
</evidence>
<evidence type="ECO:0000256" key="12">
    <source>
        <dbReference type="ARBA" id="ARBA00022683"/>
    </source>
</evidence>
<feature type="active site" description="Tele-phosphohistidine intermediate" evidence="18">
    <location>
        <position position="190"/>
    </location>
</feature>
<evidence type="ECO:0000259" key="23">
    <source>
        <dbReference type="Pfam" id="PF02896"/>
    </source>
</evidence>
<dbReference type="GO" id="GO:0008965">
    <property type="term" value="F:phosphoenolpyruvate-protein phosphotransferase activity"/>
    <property type="evidence" value="ECO:0007669"/>
    <property type="project" value="UniProtKB-EC"/>
</dbReference>
<keyword evidence="12 17" id="KW-0598">Phosphotransferase system</keyword>
<evidence type="ECO:0000256" key="21">
    <source>
        <dbReference type="SAM" id="Coils"/>
    </source>
</evidence>
<evidence type="ECO:0000256" key="17">
    <source>
        <dbReference type="PIRNR" id="PIRNR000732"/>
    </source>
</evidence>
<dbReference type="Pfam" id="PF02896">
    <property type="entry name" value="PEP-utilizers_C"/>
    <property type="match status" value="1"/>
</dbReference>
<keyword evidence="9 17" id="KW-0963">Cytoplasm</keyword>
<evidence type="ECO:0000256" key="3">
    <source>
        <dbReference type="ARBA" id="ARBA00002728"/>
    </source>
</evidence>
<dbReference type="InterPro" id="IPR018274">
    <property type="entry name" value="PEP_util_AS"/>
</dbReference>
<dbReference type="GO" id="GO:0009401">
    <property type="term" value="P:phosphoenolpyruvate-dependent sugar phosphotransferase system"/>
    <property type="evidence" value="ECO:0007669"/>
    <property type="project" value="UniProtKB-KW"/>
</dbReference>